<feature type="compositionally biased region" description="Polar residues" evidence="1">
    <location>
        <begin position="225"/>
        <end position="240"/>
    </location>
</feature>
<dbReference type="Proteomes" id="UP000032141">
    <property type="component" value="Chromosome C9"/>
</dbReference>
<evidence type="ECO:0000313" key="3">
    <source>
        <dbReference type="Proteomes" id="UP000032141"/>
    </source>
</evidence>
<name>A0A0D3E8J9_BRAOL</name>
<dbReference type="HOGENOM" id="CLU_910148_0_0_1"/>
<dbReference type="EnsemblPlants" id="Bo9g082080.1">
    <property type="protein sequence ID" value="Bo9g082080.1"/>
    <property type="gene ID" value="Bo9g082080"/>
</dbReference>
<protein>
    <submittedName>
        <fullName evidence="2">Uncharacterized protein</fullName>
    </submittedName>
</protein>
<dbReference type="AlphaFoldDB" id="A0A0D3E8J9"/>
<sequence>MFLREGDQKVDDFTRLRSTIAVVAGEIEPEESSGRTRSAWLSPLRRNRKADAIKSSRRLRVPTSFGSSGRTRSAWLSPLRRNRKADAIKSSRRLRVPTSFGSSGRTRSAWLSPLRRNRKADAIKSSRRLRVPTSFGSSGRTRSAWLSPLRRNRKADAIKSSRRLRVPTSFGSSGRTRSAWLDPLRLIVYRHHWHERNKKKTEEHVIDHDKLGLSLCSSAHDHLLQRSSTQTQKQAQSRSFEQLKGLRTSSPRSPSWTLQMRLTSYLDIKLELKSGEISRSSLNVNVARPHESRRKREEAHDNRLFN</sequence>
<proteinExistence type="predicted"/>
<feature type="region of interest" description="Disordered" evidence="1">
    <location>
        <begin position="284"/>
        <end position="306"/>
    </location>
</feature>
<organism evidence="2 3">
    <name type="scientific">Brassica oleracea var. oleracea</name>
    <dbReference type="NCBI Taxonomy" id="109376"/>
    <lineage>
        <taxon>Eukaryota</taxon>
        <taxon>Viridiplantae</taxon>
        <taxon>Streptophyta</taxon>
        <taxon>Embryophyta</taxon>
        <taxon>Tracheophyta</taxon>
        <taxon>Spermatophyta</taxon>
        <taxon>Magnoliopsida</taxon>
        <taxon>eudicotyledons</taxon>
        <taxon>Gunneridae</taxon>
        <taxon>Pentapetalae</taxon>
        <taxon>rosids</taxon>
        <taxon>malvids</taxon>
        <taxon>Brassicales</taxon>
        <taxon>Brassicaceae</taxon>
        <taxon>Brassiceae</taxon>
        <taxon>Brassica</taxon>
    </lineage>
</organism>
<dbReference type="Gramene" id="Bo9g082080.1">
    <property type="protein sequence ID" value="Bo9g082080.1"/>
    <property type="gene ID" value="Bo9g082080"/>
</dbReference>
<feature type="region of interest" description="Disordered" evidence="1">
    <location>
        <begin position="224"/>
        <end position="254"/>
    </location>
</feature>
<reference evidence="2 3" key="1">
    <citation type="journal article" date="2014" name="Genome Biol.">
        <title>Transcriptome and methylome profiling reveals relics of genome dominance in the mesopolyploid Brassica oleracea.</title>
        <authorList>
            <person name="Parkin I.A."/>
            <person name="Koh C."/>
            <person name="Tang H."/>
            <person name="Robinson S.J."/>
            <person name="Kagale S."/>
            <person name="Clarke W.E."/>
            <person name="Town C.D."/>
            <person name="Nixon J."/>
            <person name="Krishnakumar V."/>
            <person name="Bidwell S.L."/>
            <person name="Denoeud F."/>
            <person name="Belcram H."/>
            <person name="Links M.G."/>
            <person name="Just J."/>
            <person name="Clarke C."/>
            <person name="Bender T."/>
            <person name="Huebert T."/>
            <person name="Mason A.S."/>
            <person name="Pires J.C."/>
            <person name="Barker G."/>
            <person name="Moore J."/>
            <person name="Walley P.G."/>
            <person name="Manoli S."/>
            <person name="Batley J."/>
            <person name="Edwards D."/>
            <person name="Nelson M.N."/>
            <person name="Wang X."/>
            <person name="Paterson A.H."/>
            <person name="King G."/>
            <person name="Bancroft I."/>
            <person name="Chalhoub B."/>
            <person name="Sharpe A.G."/>
        </authorList>
    </citation>
    <scope>NUCLEOTIDE SEQUENCE</scope>
    <source>
        <strain evidence="2 3">cv. TO1000</strain>
    </source>
</reference>
<feature type="region of interest" description="Disordered" evidence="1">
    <location>
        <begin position="86"/>
        <end position="142"/>
    </location>
</feature>
<reference evidence="2" key="2">
    <citation type="submission" date="2015-03" db="UniProtKB">
        <authorList>
            <consortium name="EnsemblPlants"/>
        </authorList>
    </citation>
    <scope>IDENTIFICATION</scope>
</reference>
<feature type="compositionally biased region" description="Basic and acidic residues" evidence="1">
    <location>
        <begin position="288"/>
        <end position="306"/>
    </location>
</feature>
<evidence type="ECO:0000256" key="1">
    <source>
        <dbReference type="SAM" id="MobiDB-lite"/>
    </source>
</evidence>
<evidence type="ECO:0000313" key="2">
    <source>
        <dbReference type="EnsemblPlants" id="Bo9g082080.1"/>
    </source>
</evidence>
<keyword evidence="3" id="KW-1185">Reference proteome</keyword>
<accession>A0A0D3E8J9</accession>